<protein>
    <submittedName>
        <fullName evidence="1">Uncharacterized protein</fullName>
    </submittedName>
</protein>
<reference evidence="1" key="2">
    <citation type="journal article" date="2024" name="Plant">
        <title>Genomic evolution and insights into agronomic trait innovations of Sesamum species.</title>
        <authorList>
            <person name="Miao H."/>
            <person name="Wang L."/>
            <person name="Qu L."/>
            <person name="Liu H."/>
            <person name="Sun Y."/>
            <person name="Le M."/>
            <person name="Wang Q."/>
            <person name="Wei S."/>
            <person name="Zheng Y."/>
            <person name="Lin W."/>
            <person name="Duan Y."/>
            <person name="Cao H."/>
            <person name="Xiong S."/>
            <person name="Wang X."/>
            <person name="Wei L."/>
            <person name="Li C."/>
            <person name="Ma Q."/>
            <person name="Ju M."/>
            <person name="Zhao R."/>
            <person name="Li G."/>
            <person name="Mu C."/>
            <person name="Tian Q."/>
            <person name="Mei H."/>
            <person name="Zhang T."/>
            <person name="Gao T."/>
            <person name="Zhang H."/>
        </authorList>
    </citation>
    <scope>NUCLEOTIDE SEQUENCE</scope>
    <source>
        <strain evidence="1">K16</strain>
    </source>
</reference>
<name>A0AAE2BHS7_9LAMI</name>
<dbReference type="EMBL" id="JACGWL010000016">
    <property type="protein sequence ID" value="KAK4385820.1"/>
    <property type="molecule type" value="Genomic_DNA"/>
</dbReference>
<keyword evidence="2" id="KW-1185">Reference proteome</keyword>
<evidence type="ECO:0000313" key="2">
    <source>
        <dbReference type="Proteomes" id="UP001289374"/>
    </source>
</evidence>
<sequence>MGIHIDILDVEATDAPIIKFGSSNRIGLTLPQNDTLVIIATLANYKISRIFIDSRSLADILFGVAYDQMQLREASRGCRYPFSGFAGEMICPRGIVALLLSLRRTLEKDLHDEIYGG</sequence>
<reference evidence="1" key="1">
    <citation type="submission" date="2020-06" db="EMBL/GenBank/DDBJ databases">
        <authorList>
            <person name="Li T."/>
            <person name="Hu X."/>
            <person name="Zhang T."/>
            <person name="Song X."/>
            <person name="Zhang H."/>
            <person name="Dai N."/>
            <person name="Sheng W."/>
            <person name="Hou X."/>
            <person name="Wei L."/>
        </authorList>
    </citation>
    <scope>NUCLEOTIDE SEQUENCE</scope>
    <source>
        <strain evidence="1">K16</strain>
        <tissue evidence="1">Leaf</tissue>
    </source>
</reference>
<proteinExistence type="predicted"/>
<evidence type="ECO:0000313" key="1">
    <source>
        <dbReference type="EMBL" id="KAK4385820.1"/>
    </source>
</evidence>
<dbReference type="AlphaFoldDB" id="A0AAE2BHS7"/>
<gene>
    <name evidence="1" type="ORF">Sango_2706000</name>
</gene>
<organism evidence="1 2">
    <name type="scientific">Sesamum angolense</name>
    <dbReference type="NCBI Taxonomy" id="2727404"/>
    <lineage>
        <taxon>Eukaryota</taxon>
        <taxon>Viridiplantae</taxon>
        <taxon>Streptophyta</taxon>
        <taxon>Embryophyta</taxon>
        <taxon>Tracheophyta</taxon>
        <taxon>Spermatophyta</taxon>
        <taxon>Magnoliopsida</taxon>
        <taxon>eudicotyledons</taxon>
        <taxon>Gunneridae</taxon>
        <taxon>Pentapetalae</taxon>
        <taxon>asterids</taxon>
        <taxon>lamiids</taxon>
        <taxon>Lamiales</taxon>
        <taxon>Pedaliaceae</taxon>
        <taxon>Sesamum</taxon>
    </lineage>
</organism>
<dbReference type="Proteomes" id="UP001289374">
    <property type="component" value="Unassembled WGS sequence"/>
</dbReference>
<accession>A0AAE2BHS7</accession>
<comment type="caution">
    <text evidence="1">The sequence shown here is derived from an EMBL/GenBank/DDBJ whole genome shotgun (WGS) entry which is preliminary data.</text>
</comment>